<dbReference type="InterPro" id="IPR051010">
    <property type="entry name" value="BCAA_transport"/>
</dbReference>
<evidence type="ECO:0000256" key="2">
    <source>
        <dbReference type="ARBA" id="ARBA00022448"/>
    </source>
</evidence>
<dbReference type="PANTHER" id="PTHR30483">
    <property type="entry name" value="LEUCINE-SPECIFIC-BINDING PROTEIN"/>
    <property type="match status" value="1"/>
</dbReference>
<dbReference type="Pfam" id="PF13458">
    <property type="entry name" value="Peripla_BP_6"/>
    <property type="match status" value="1"/>
</dbReference>
<dbReference type="EMBL" id="JFZB01000029">
    <property type="protein sequence ID" value="KFI25028.1"/>
    <property type="molecule type" value="Genomic_DNA"/>
</dbReference>
<dbReference type="GO" id="GO:0006865">
    <property type="term" value="P:amino acid transport"/>
    <property type="evidence" value="ECO:0007669"/>
    <property type="project" value="UniProtKB-KW"/>
</dbReference>
<dbReference type="eggNOG" id="COG0683">
    <property type="taxonomic scope" value="Bacteria"/>
</dbReference>
<proteinExistence type="inferred from homology"/>
<evidence type="ECO:0000256" key="1">
    <source>
        <dbReference type="ARBA" id="ARBA00010062"/>
    </source>
</evidence>
<dbReference type="PRINTS" id="PR00337">
    <property type="entry name" value="LEUILEVALBP"/>
</dbReference>
<comment type="similarity">
    <text evidence="1">Belongs to the leucine-binding protein family.</text>
</comment>
<keyword evidence="3 5" id="KW-0732">Signal</keyword>
<feature type="signal peptide" evidence="5">
    <location>
        <begin position="1"/>
        <end position="23"/>
    </location>
</feature>
<dbReference type="Proteomes" id="UP000028824">
    <property type="component" value="Unassembled WGS sequence"/>
</dbReference>
<evidence type="ECO:0000313" key="7">
    <source>
        <dbReference type="EMBL" id="KFI25028.1"/>
    </source>
</evidence>
<dbReference type="InterPro" id="IPR000709">
    <property type="entry name" value="Leu_Ile_Val-bd"/>
</dbReference>
<evidence type="ECO:0000256" key="3">
    <source>
        <dbReference type="ARBA" id="ARBA00022729"/>
    </source>
</evidence>
<evidence type="ECO:0000256" key="5">
    <source>
        <dbReference type="SAM" id="SignalP"/>
    </source>
</evidence>
<dbReference type="SUPFAM" id="SSF53822">
    <property type="entry name" value="Periplasmic binding protein-like I"/>
    <property type="match status" value="1"/>
</dbReference>
<dbReference type="InterPro" id="IPR028082">
    <property type="entry name" value="Peripla_BP_I"/>
</dbReference>
<dbReference type="PANTHER" id="PTHR30483:SF6">
    <property type="entry name" value="PERIPLASMIC BINDING PROTEIN OF ABC TRANSPORTER FOR NATURAL AMINO ACIDS"/>
    <property type="match status" value="1"/>
</dbReference>
<dbReference type="InterPro" id="IPR028081">
    <property type="entry name" value="Leu-bd"/>
</dbReference>
<organism evidence="7 8">
    <name type="scientific">Paenirhodobacter enshiensis</name>
    <dbReference type="NCBI Taxonomy" id="1105367"/>
    <lineage>
        <taxon>Bacteria</taxon>
        <taxon>Pseudomonadati</taxon>
        <taxon>Pseudomonadota</taxon>
        <taxon>Alphaproteobacteria</taxon>
        <taxon>Rhodobacterales</taxon>
        <taxon>Rhodobacter group</taxon>
        <taxon>Paenirhodobacter</taxon>
    </lineage>
</organism>
<evidence type="ECO:0000256" key="4">
    <source>
        <dbReference type="ARBA" id="ARBA00022970"/>
    </source>
</evidence>
<sequence length="391" mass="41588">MKLVGAGALGAALSQVAGGIAFAADAEPLKIGLIVTYSGPYADYGKQMDNGIALWLKQNGERVAGRAVEIVRRDTAGPAPDLAARFARELITRDKVQVIIGLDFSPNAMAIAPVLSQAKVPCIILNASASDIPKKSDYIARISFTVGQVSAPMGTWAGRQGIRTAMTVVADYSSGADAETAFKTTFEAGGGKVVDSLRVPMNNPDFSAYVQRIKDTRPEAVFFFFPSGDLPNNFLKAAKERGLAEAGIRLLATGEAMDDSYMQAAGDAGLGLITTHHYSTAHESDLNRKFIAGYAADNGDYAPNYMAMTAYDGMAVLDKALTATGGKTDGATLMGALKGLSIESPRGPIEIGDKTRDIIQTVYVRRTERLENGKLACIEFDKFEKVQDPRA</sequence>
<keyword evidence="2" id="KW-0813">Transport</keyword>
<accession>A0A086XSM8</accession>
<evidence type="ECO:0000313" key="8">
    <source>
        <dbReference type="Proteomes" id="UP000028824"/>
    </source>
</evidence>
<dbReference type="CDD" id="cd20013">
    <property type="entry name" value="PBP1_RPA0985_benzoate-like"/>
    <property type="match status" value="1"/>
</dbReference>
<dbReference type="AlphaFoldDB" id="A0A086XSM8"/>
<gene>
    <name evidence="7" type="ORF">CG50_06960</name>
</gene>
<comment type="caution">
    <text evidence="7">The sequence shown here is derived from an EMBL/GenBank/DDBJ whole genome shotgun (WGS) entry which is preliminary data.</text>
</comment>
<dbReference type="STRING" id="1105367.CG50_06960"/>
<feature type="domain" description="Leucine-binding protein" evidence="6">
    <location>
        <begin position="28"/>
        <end position="368"/>
    </location>
</feature>
<evidence type="ECO:0000259" key="6">
    <source>
        <dbReference type="Pfam" id="PF13458"/>
    </source>
</evidence>
<reference evidence="7 8" key="1">
    <citation type="submission" date="2014-03" db="EMBL/GenBank/DDBJ databases">
        <title>Genome of Paenirhodobacter enshiensis DW2-9.</title>
        <authorList>
            <person name="Wang D."/>
            <person name="Wang G."/>
        </authorList>
    </citation>
    <scope>NUCLEOTIDE SEQUENCE [LARGE SCALE GENOMIC DNA]</scope>
    <source>
        <strain evidence="7 8">DW2-9</strain>
    </source>
</reference>
<dbReference type="Gene3D" id="3.40.50.2300">
    <property type="match status" value="2"/>
</dbReference>
<keyword evidence="4" id="KW-0029">Amino-acid transport</keyword>
<feature type="chain" id="PRO_5001817001" evidence="5">
    <location>
        <begin position="24"/>
        <end position="391"/>
    </location>
</feature>
<protein>
    <submittedName>
        <fullName evidence="7">ABC transporter substrate-binding protein</fullName>
    </submittedName>
</protein>
<name>A0A086XSM8_9RHOB</name>
<keyword evidence="8" id="KW-1185">Reference proteome</keyword>